<gene>
    <name evidence="1" type="ORF">SO802_009484</name>
</gene>
<accession>A0AAW2DDN8</accession>
<evidence type="ECO:0000313" key="1">
    <source>
        <dbReference type="EMBL" id="KAL0007982.1"/>
    </source>
</evidence>
<evidence type="ECO:0000313" key="2">
    <source>
        <dbReference type="Proteomes" id="UP001459277"/>
    </source>
</evidence>
<reference evidence="1 2" key="1">
    <citation type="submission" date="2024-01" db="EMBL/GenBank/DDBJ databases">
        <title>A telomere-to-telomere, gap-free genome of sweet tea (Lithocarpus litseifolius).</title>
        <authorList>
            <person name="Zhou J."/>
        </authorList>
    </citation>
    <scope>NUCLEOTIDE SEQUENCE [LARGE SCALE GENOMIC DNA]</scope>
    <source>
        <strain evidence="1">Zhou-2022a</strain>
        <tissue evidence="1">Leaf</tissue>
    </source>
</reference>
<dbReference type="AlphaFoldDB" id="A0AAW2DDN8"/>
<organism evidence="1 2">
    <name type="scientific">Lithocarpus litseifolius</name>
    <dbReference type="NCBI Taxonomy" id="425828"/>
    <lineage>
        <taxon>Eukaryota</taxon>
        <taxon>Viridiplantae</taxon>
        <taxon>Streptophyta</taxon>
        <taxon>Embryophyta</taxon>
        <taxon>Tracheophyta</taxon>
        <taxon>Spermatophyta</taxon>
        <taxon>Magnoliopsida</taxon>
        <taxon>eudicotyledons</taxon>
        <taxon>Gunneridae</taxon>
        <taxon>Pentapetalae</taxon>
        <taxon>rosids</taxon>
        <taxon>fabids</taxon>
        <taxon>Fagales</taxon>
        <taxon>Fagaceae</taxon>
        <taxon>Lithocarpus</taxon>
    </lineage>
</organism>
<proteinExistence type="predicted"/>
<dbReference type="EMBL" id="JAZDWU010000003">
    <property type="protein sequence ID" value="KAL0007982.1"/>
    <property type="molecule type" value="Genomic_DNA"/>
</dbReference>
<dbReference type="Proteomes" id="UP001459277">
    <property type="component" value="Unassembled WGS sequence"/>
</dbReference>
<protein>
    <submittedName>
        <fullName evidence="1">Uncharacterized protein</fullName>
    </submittedName>
</protein>
<name>A0AAW2DDN8_9ROSI</name>
<sequence length="182" mass="20093">MVKEFASHTNFVVQGPREKAELLRALKGHHPLKLGTNSTPMFVNAKTTKAFDEIFKDALVVLEWIVDLSSLVDTPIPSLFVNHASDATLGVKFTLTPELVHEILHIPRCQGFVVVHHQALIDLRSLIKRQAHLHRFLPIPLVQVPAAAPTKAYGDTKDEIDGYEVIPNALASLADSTPQKTV</sequence>
<keyword evidence="2" id="KW-1185">Reference proteome</keyword>
<comment type="caution">
    <text evidence="1">The sequence shown here is derived from an EMBL/GenBank/DDBJ whole genome shotgun (WGS) entry which is preliminary data.</text>
</comment>